<keyword evidence="6" id="KW-1185">Reference proteome</keyword>
<dbReference type="PROSITE" id="PS00622">
    <property type="entry name" value="HTH_LUXR_1"/>
    <property type="match status" value="1"/>
</dbReference>
<feature type="domain" description="HTH luxR-type" evidence="4">
    <location>
        <begin position="144"/>
        <end position="206"/>
    </location>
</feature>
<evidence type="ECO:0000313" key="6">
    <source>
        <dbReference type="Proteomes" id="UP000324758"/>
    </source>
</evidence>
<accession>A0A5D3K4G1</accession>
<dbReference type="Pfam" id="PF00196">
    <property type="entry name" value="GerE"/>
    <property type="match status" value="1"/>
</dbReference>
<dbReference type="SMART" id="SM00421">
    <property type="entry name" value="HTH_LUXR"/>
    <property type="match status" value="1"/>
</dbReference>
<evidence type="ECO:0000256" key="3">
    <source>
        <dbReference type="ARBA" id="ARBA00023163"/>
    </source>
</evidence>
<dbReference type="InterPro" id="IPR013656">
    <property type="entry name" value="PAS_4"/>
</dbReference>
<protein>
    <submittedName>
        <fullName evidence="5">PAS domain-containing protein</fullName>
    </submittedName>
</protein>
<dbReference type="SUPFAM" id="SSF55785">
    <property type="entry name" value="PYP-like sensor domain (PAS domain)"/>
    <property type="match status" value="1"/>
</dbReference>
<dbReference type="PANTHER" id="PTHR44688">
    <property type="entry name" value="DNA-BINDING TRANSCRIPTIONAL ACTIVATOR DEVR_DOSR"/>
    <property type="match status" value="1"/>
</dbReference>
<organism evidence="5 6">
    <name type="scientific">Bradyrhizobium rifense</name>
    <dbReference type="NCBI Taxonomy" id="515499"/>
    <lineage>
        <taxon>Bacteria</taxon>
        <taxon>Pseudomonadati</taxon>
        <taxon>Pseudomonadota</taxon>
        <taxon>Alphaproteobacteria</taxon>
        <taxon>Hyphomicrobiales</taxon>
        <taxon>Nitrobacteraceae</taxon>
        <taxon>Bradyrhizobium</taxon>
    </lineage>
</organism>
<sequence>MRTSEIVNLFPDTDFHAVPAVLDHLSAGVALLDRRLHVQFANKAFRAMTNDGALALRGRTLSSAWPASARQFDRMTRSALSGAPGGTMAIPHPGDGRLITILVTPAQGRSLDGFAKLGDHDSAAIIFMLDPARPPTLPPQWIMDAYKLTRAEAQVALQASLGHSVSTIGIRLEISPNTVKTHLRRVFAKTGVRGQAELVGLLSALRSVRGDDCGA</sequence>
<dbReference type="PROSITE" id="PS50043">
    <property type="entry name" value="HTH_LUXR_2"/>
    <property type="match status" value="1"/>
</dbReference>
<dbReference type="InterPro" id="IPR000792">
    <property type="entry name" value="Tscrpt_reg_LuxR_C"/>
</dbReference>
<evidence type="ECO:0000256" key="2">
    <source>
        <dbReference type="ARBA" id="ARBA00023125"/>
    </source>
</evidence>
<evidence type="ECO:0000256" key="1">
    <source>
        <dbReference type="ARBA" id="ARBA00023015"/>
    </source>
</evidence>
<keyword evidence="3" id="KW-0804">Transcription</keyword>
<dbReference type="EMBL" id="VSSS01000052">
    <property type="protein sequence ID" value="TYL90338.1"/>
    <property type="molecule type" value="Genomic_DNA"/>
</dbReference>
<evidence type="ECO:0000259" key="4">
    <source>
        <dbReference type="PROSITE" id="PS50043"/>
    </source>
</evidence>
<reference evidence="5 6" key="1">
    <citation type="submission" date="2019-08" db="EMBL/GenBank/DDBJ databases">
        <title>Bradyrhizobium hipponensis sp. nov., a rhizobium isolated from a Lupinus angustifolius root nodule in Tunisia.</title>
        <authorList>
            <person name="Off K."/>
            <person name="Rejili M."/>
            <person name="Mars M."/>
            <person name="Brachmann A."/>
            <person name="Marin M."/>
        </authorList>
    </citation>
    <scope>NUCLEOTIDE SEQUENCE [LARGE SCALE GENOMIC DNA]</scope>
    <source>
        <strain evidence="5 6">CTAW71</strain>
    </source>
</reference>
<dbReference type="Pfam" id="PF08448">
    <property type="entry name" value="PAS_4"/>
    <property type="match status" value="1"/>
</dbReference>
<comment type="caution">
    <text evidence="5">The sequence shown here is derived from an EMBL/GenBank/DDBJ whole genome shotgun (WGS) entry which is preliminary data.</text>
</comment>
<keyword evidence="1" id="KW-0805">Transcription regulation</keyword>
<dbReference type="GO" id="GO:0003677">
    <property type="term" value="F:DNA binding"/>
    <property type="evidence" value="ECO:0007669"/>
    <property type="project" value="UniProtKB-KW"/>
</dbReference>
<evidence type="ECO:0000313" key="5">
    <source>
        <dbReference type="EMBL" id="TYL90338.1"/>
    </source>
</evidence>
<proteinExistence type="predicted"/>
<dbReference type="AlphaFoldDB" id="A0A5D3K4G1"/>
<gene>
    <name evidence="5" type="ORF">FXB40_32295</name>
</gene>
<dbReference type="CDD" id="cd06170">
    <property type="entry name" value="LuxR_C_like"/>
    <property type="match status" value="1"/>
</dbReference>
<keyword evidence="2" id="KW-0238">DNA-binding</keyword>
<dbReference type="Gene3D" id="3.30.450.20">
    <property type="entry name" value="PAS domain"/>
    <property type="match status" value="1"/>
</dbReference>
<dbReference type="Proteomes" id="UP000324758">
    <property type="component" value="Unassembled WGS sequence"/>
</dbReference>
<dbReference type="PRINTS" id="PR00038">
    <property type="entry name" value="HTHLUXR"/>
</dbReference>
<dbReference type="GO" id="GO:0006355">
    <property type="term" value="P:regulation of DNA-templated transcription"/>
    <property type="evidence" value="ECO:0007669"/>
    <property type="project" value="InterPro"/>
</dbReference>
<dbReference type="InterPro" id="IPR036388">
    <property type="entry name" value="WH-like_DNA-bd_sf"/>
</dbReference>
<dbReference type="OrthoDB" id="7444822at2"/>
<dbReference type="InterPro" id="IPR035965">
    <property type="entry name" value="PAS-like_dom_sf"/>
</dbReference>
<dbReference type="PANTHER" id="PTHR44688:SF16">
    <property type="entry name" value="DNA-BINDING TRANSCRIPTIONAL ACTIVATOR DEVR_DOSR"/>
    <property type="match status" value="1"/>
</dbReference>
<dbReference type="SUPFAM" id="SSF46894">
    <property type="entry name" value="C-terminal effector domain of the bipartite response regulators"/>
    <property type="match status" value="1"/>
</dbReference>
<name>A0A5D3K4G1_9BRAD</name>
<dbReference type="RefSeq" id="WP_148776158.1">
    <property type="nucleotide sequence ID" value="NZ_VSSS01000052.1"/>
</dbReference>
<dbReference type="Gene3D" id="1.10.10.10">
    <property type="entry name" value="Winged helix-like DNA-binding domain superfamily/Winged helix DNA-binding domain"/>
    <property type="match status" value="1"/>
</dbReference>
<dbReference type="InterPro" id="IPR016032">
    <property type="entry name" value="Sig_transdc_resp-reg_C-effctor"/>
</dbReference>